<evidence type="ECO:0000313" key="7">
    <source>
        <dbReference type="EMBL" id="RUS89655.1"/>
    </source>
</evidence>
<keyword evidence="2" id="KW-0646">Protease inhibitor</keyword>
<organism evidence="7 8">
    <name type="scientific">Elysia chlorotica</name>
    <name type="common">Eastern emerald elysia</name>
    <name type="synonym">Sea slug</name>
    <dbReference type="NCBI Taxonomy" id="188477"/>
    <lineage>
        <taxon>Eukaryota</taxon>
        <taxon>Metazoa</taxon>
        <taxon>Spiralia</taxon>
        <taxon>Lophotrochozoa</taxon>
        <taxon>Mollusca</taxon>
        <taxon>Gastropoda</taxon>
        <taxon>Heterobranchia</taxon>
        <taxon>Euthyneura</taxon>
        <taxon>Panpulmonata</taxon>
        <taxon>Sacoglossa</taxon>
        <taxon>Placobranchoidea</taxon>
        <taxon>Plakobranchidae</taxon>
        <taxon>Elysia</taxon>
    </lineage>
</organism>
<dbReference type="InterPro" id="IPR046350">
    <property type="entry name" value="Cystatin_sf"/>
</dbReference>
<dbReference type="GO" id="GO:0031982">
    <property type="term" value="C:vesicle"/>
    <property type="evidence" value="ECO:0007669"/>
    <property type="project" value="TreeGrafter"/>
</dbReference>
<dbReference type="Pfam" id="PF00031">
    <property type="entry name" value="Cystatin"/>
    <property type="match status" value="2"/>
</dbReference>
<dbReference type="InterPro" id="IPR000010">
    <property type="entry name" value="Cystatin_dom"/>
</dbReference>
<dbReference type="CDD" id="cd00042">
    <property type="entry name" value="CY"/>
    <property type="match status" value="2"/>
</dbReference>
<dbReference type="PANTHER" id="PTHR46186:SF2">
    <property type="entry name" value="CYSTATIN"/>
    <property type="match status" value="1"/>
</dbReference>
<dbReference type="PROSITE" id="PS00287">
    <property type="entry name" value="CYSTATIN"/>
    <property type="match status" value="1"/>
</dbReference>
<accession>A0A433U749</accession>
<feature type="chain" id="PRO_5019338226" description="Cystatin domain-containing protein" evidence="5">
    <location>
        <begin position="20"/>
        <end position="236"/>
    </location>
</feature>
<feature type="signal peptide" evidence="5">
    <location>
        <begin position="1"/>
        <end position="19"/>
    </location>
</feature>
<evidence type="ECO:0000256" key="1">
    <source>
        <dbReference type="ARBA" id="ARBA00009403"/>
    </source>
</evidence>
<dbReference type="GO" id="GO:0005737">
    <property type="term" value="C:cytoplasm"/>
    <property type="evidence" value="ECO:0007669"/>
    <property type="project" value="TreeGrafter"/>
</dbReference>
<dbReference type="InterPro" id="IPR018073">
    <property type="entry name" value="Prot_inh_cystat_CS"/>
</dbReference>
<dbReference type="Gene3D" id="3.10.450.10">
    <property type="match status" value="2"/>
</dbReference>
<name>A0A433U749_ELYCH</name>
<evidence type="ECO:0000313" key="8">
    <source>
        <dbReference type="Proteomes" id="UP000271974"/>
    </source>
</evidence>
<dbReference type="FunFam" id="3.10.450.10:FF:000004">
    <property type="entry name" value="Cystatin C"/>
    <property type="match status" value="1"/>
</dbReference>
<dbReference type="SMART" id="SM00043">
    <property type="entry name" value="CY"/>
    <property type="match status" value="2"/>
</dbReference>
<keyword evidence="5" id="KW-0732">Signal</keyword>
<dbReference type="STRING" id="188477.A0A433U749"/>
<dbReference type="GO" id="GO:0004869">
    <property type="term" value="F:cysteine-type endopeptidase inhibitor activity"/>
    <property type="evidence" value="ECO:0007669"/>
    <property type="project" value="UniProtKB-KW"/>
</dbReference>
<evidence type="ECO:0000259" key="6">
    <source>
        <dbReference type="SMART" id="SM00043"/>
    </source>
</evidence>
<comment type="similarity">
    <text evidence="1">Belongs to the cystatin family.</text>
</comment>
<dbReference type="Proteomes" id="UP000271974">
    <property type="component" value="Unassembled WGS sequence"/>
</dbReference>
<feature type="domain" description="Cystatin" evidence="6">
    <location>
        <begin position="20"/>
        <end position="109"/>
    </location>
</feature>
<dbReference type="EMBL" id="RQTK01000050">
    <property type="protein sequence ID" value="RUS89655.1"/>
    <property type="molecule type" value="Genomic_DNA"/>
</dbReference>
<evidence type="ECO:0000256" key="2">
    <source>
        <dbReference type="ARBA" id="ARBA00022690"/>
    </source>
</evidence>
<reference evidence="7 8" key="1">
    <citation type="submission" date="2019-01" db="EMBL/GenBank/DDBJ databases">
        <title>A draft genome assembly of the solar-powered sea slug Elysia chlorotica.</title>
        <authorList>
            <person name="Cai H."/>
            <person name="Li Q."/>
            <person name="Fang X."/>
            <person name="Li J."/>
            <person name="Curtis N.E."/>
            <person name="Altenburger A."/>
            <person name="Shibata T."/>
            <person name="Feng M."/>
            <person name="Maeda T."/>
            <person name="Schwartz J.A."/>
            <person name="Shigenobu S."/>
            <person name="Lundholm N."/>
            <person name="Nishiyama T."/>
            <person name="Yang H."/>
            <person name="Hasebe M."/>
            <person name="Li S."/>
            <person name="Pierce S.K."/>
            <person name="Wang J."/>
        </authorList>
    </citation>
    <scope>NUCLEOTIDE SEQUENCE [LARGE SCALE GENOMIC DNA]</scope>
    <source>
        <strain evidence="7">EC2010</strain>
        <tissue evidence="7">Whole organism of an adult</tissue>
    </source>
</reference>
<protein>
    <recommendedName>
        <fullName evidence="6">Cystatin domain-containing protein</fullName>
    </recommendedName>
</protein>
<dbReference type="GO" id="GO:0005615">
    <property type="term" value="C:extracellular space"/>
    <property type="evidence" value="ECO:0007669"/>
    <property type="project" value="TreeGrafter"/>
</dbReference>
<dbReference type="AlphaFoldDB" id="A0A433U749"/>
<feature type="domain" description="Cystatin" evidence="6">
    <location>
        <begin position="125"/>
        <end position="236"/>
    </location>
</feature>
<keyword evidence="8" id="KW-1185">Reference proteome</keyword>
<keyword evidence="3" id="KW-0789">Thiol protease inhibitor</keyword>
<proteinExistence type="inferred from homology"/>
<evidence type="ECO:0000256" key="4">
    <source>
        <dbReference type="ARBA" id="ARBA00023157"/>
    </source>
</evidence>
<dbReference type="PANTHER" id="PTHR46186">
    <property type="entry name" value="CYSTATIN"/>
    <property type="match status" value="1"/>
</dbReference>
<dbReference type="OrthoDB" id="6131664at2759"/>
<dbReference type="SUPFAM" id="SSF54403">
    <property type="entry name" value="Cystatin/monellin"/>
    <property type="match status" value="2"/>
</dbReference>
<evidence type="ECO:0000256" key="5">
    <source>
        <dbReference type="SAM" id="SignalP"/>
    </source>
</evidence>
<keyword evidence="4" id="KW-1015">Disulfide bond</keyword>
<gene>
    <name evidence="7" type="ORF">EGW08_002576</name>
</gene>
<evidence type="ECO:0000256" key="3">
    <source>
        <dbReference type="ARBA" id="ARBA00022704"/>
    </source>
</evidence>
<comment type="caution">
    <text evidence="7">The sequence shown here is derived from an EMBL/GenBank/DDBJ whole genome shotgun (WGS) entry which is preliminary data.</text>
</comment>
<sequence length="236" mass="25535">MLGLLSATLLLSLAGQASMQLAGGLSDVKLAIDDPNVQFAVTAINTYYSKLGDAEARTLVDVVSAQSQVVAGTLYHLVLKLKTSSQVELCKVEVWSRPWLSGDEAIQVTKDPSCKMHIDATQAPKITGGSVVVDSGNPEVQKALMFATDSLNKMENSLYYRTPVKIEEVKSQVVSGMAYHFRGVQMAATTCLKSSGAVDLSSCALASPADTRVCDFDVWWQSWEAVPYKLTNYKCQ</sequence>